<evidence type="ECO:0000259" key="7">
    <source>
        <dbReference type="PROSITE" id="PS50850"/>
    </source>
</evidence>
<reference evidence="8 9" key="1">
    <citation type="submission" date="2019-05" db="EMBL/GenBank/DDBJ databases">
        <title>Draft genome sequence of Nonomuraea zeae DSM 100528.</title>
        <authorList>
            <person name="Saricaoglu S."/>
            <person name="Isik K."/>
        </authorList>
    </citation>
    <scope>NUCLEOTIDE SEQUENCE [LARGE SCALE GENOMIC DNA]</scope>
    <source>
        <strain evidence="8 9">DSM 100528</strain>
    </source>
</reference>
<feature type="transmembrane region" description="Helical" evidence="6">
    <location>
        <begin position="517"/>
        <end position="537"/>
    </location>
</feature>
<feature type="transmembrane region" description="Helical" evidence="6">
    <location>
        <begin position="482"/>
        <end position="505"/>
    </location>
</feature>
<evidence type="ECO:0000256" key="3">
    <source>
        <dbReference type="ARBA" id="ARBA00022989"/>
    </source>
</evidence>
<evidence type="ECO:0000313" key="9">
    <source>
        <dbReference type="Proteomes" id="UP000306628"/>
    </source>
</evidence>
<dbReference type="GO" id="GO:0022857">
    <property type="term" value="F:transmembrane transporter activity"/>
    <property type="evidence" value="ECO:0007669"/>
    <property type="project" value="InterPro"/>
</dbReference>
<evidence type="ECO:0000256" key="6">
    <source>
        <dbReference type="SAM" id="Phobius"/>
    </source>
</evidence>
<feature type="transmembrane region" description="Helical" evidence="6">
    <location>
        <begin position="206"/>
        <end position="226"/>
    </location>
</feature>
<feature type="compositionally biased region" description="Low complexity" evidence="5">
    <location>
        <begin position="1"/>
        <end position="12"/>
    </location>
</feature>
<evidence type="ECO:0000256" key="4">
    <source>
        <dbReference type="ARBA" id="ARBA00023136"/>
    </source>
</evidence>
<sequence length="554" mass="56911">MPGTCWRSWPGRPGSGPGLSGTAPSARTACASVPRPSPSCAGAASRCWPSTGTRRGPRWSGCACPTTTARWCCAPTRATSSIKSCPTTSTTPSCAGCPVSPDSRPHPPERKQAAVTVNENLAHDAAIPRSAPGGAARAWGVTAVLVLSAVVVFLDKALLGLVAKPMSAELGMSAAGFGSLGSASYLLFGATCIAVSFAAQRISPRWVLLVCGLLWAAGQVPAVVAATGGMLYASRILVGAAEGPANPLSMTVLYSWFPNERRGLPQALYTAGAAIAKIAMAPLLTLIIIGFGWRAGFLTVGALALGWSLLWLATGRLGPYGAASGRAGRSRPGQADRVPWRRALLNRTFIGCFIAYFAQNALAAIVFTWLPSYFENALGFSPEVAGSLFGLPSALGIVALVATGAVTDRLLRRGVSSRRARGLLGGACLVGAGILLTCLPLIHTPLPAIALLMLGYGISVTVNTFANPAVAELVPAAQRAGILGVFSGLSVSAGIASPVITGWLLDRATTPEAGYTTAFLLSGILLVVAGALFALLVDPERDRHVPARSDHVLA</sequence>
<dbReference type="SUPFAM" id="SSF103473">
    <property type="entry name" value="MFS general substrate transporter"/>
    <property type="match status" value="1"/>
</dbReference>
<keyword evidence="2 6" id="KW-0812">Transmembrane</keyword>
<keyword evidence="4 6" id="KW-0472">Membrane</keyword>
<dbReference type="AlphaFoldDB" id="A0A5S4G403"/>
<evidence type="ECO:0000256" key="2">
    <source>
        <dbReference type="ARBA" id="ARBA00022692"/>
    </source>
</evidence>
<keyword evidence="3 6" id="KW-1133">Transmembrane helix</keyword>
<dbReference type="PANTHER" id="PTHR11662">
    <property type="entry name" value="SOLUTE CARRIER FAMILY 17"/>
    <property type="match status" value="1"/>
</dbReference>
<dbReference type="Pfam" id="PF07690">
    <property type="entry name" value="MFS_1"/>
    <property type="match status" value="1"/>
</dbReference>
<feature type="transmembrane region" description="Helical" evidence="6">
    <location>
        <begin position="232"/>
        <end position="256"/>
    </location>
</feature>
<dbReference type="EMBL" id="VCKX01000160">
    <property type="protein sequence ID" value="TMR27735.1"/>
    <property type="molecule type" value="Genomic_DNA"/>
</dbReference>
<protein>
    <submittedName>
        <fullName evidence="8">MFS transporter</fullName>
    </submittedName>
</protein>
<dbReference type="InterPro" id="IPR036259">
    <property type="entry name" value="MFS_trans_sf"/>
</dbReference>
<dbReference type="InterPro" id="IPR020846">
    <property type="entry name" value="MFS_dom"/>
</dbReference>
<feature type="region of interest" description="Disordered" evidence="5">
    <location>
        <begin position="1"/>
        <end position="59"/>
    </location>
</feature>
<feature type="transmembrane region" description="Helical" evidence="6">
    <location>
        <begin position="297"/>
        <end position="323"/>
    </location>
</feature>
<dbReference type="OrthoDB" id="4474610at2"/>
<gene>
    <name evidence="8" type="ORF">ETD85_38135</name>
</gene>
<feature type="transmembrane region" description="Helical" evidence="6">
    <location>
        <begin position="448"/>
        <end position="470"/>
    </location>
</feature>
<feature type="transmembrane region" description="Helical" evidence="6">
    <location>
        <begin position="389"/>
        <end position="411"/>
    </location>
</feature>
<feature type="domain" description="Major facilitator superfamily (MFS) profile" evidence="7">
    <location>
        <begin position="141"/>
        <end position="541"/>
    </location>
</feature>
<name>A0A5S4G403_9ACTN</name>
<dbReference type="GO" id="GO:0005886">
    <property type="term" value="C:plasma membrane"/>
    <property type="evidence" value="ECO:0007669"/>
    <property type="project" value="UniProtKB-SubCell"/>
</dbReference>
<organism evidence="8 9">
    <name type="scientific">Nonomuraea zeae</name>
    <dbReference type="NCBI Taxonomy" id="1642303"/>
    <lineage>
        <taxon>Bacteria</taxon>
        <taxon>Bacillati</taxon>
        <taxon>Actinomycetota</taxon>
        <taxon>Actinomycetes</taxon>
        <taxon>Streptosporangiales</taxon>
        <taxon>Streptosporangiaceae</taxon>
        <taxon>Nonomuraea</taxon>
    </lineage>
</organism>
<dbReference type="PROSITE" id="PS50850">
    <property type="entry name" value="MFS"/>
    <property type="match status" value="1"/>
</dbReference>
<feature type="transmembrane region" description="Helical" evidence="6">
    <location>
        <begin position="136"/>
        <end position="154"/>
    </location>
</feature>
<feature type="region of interest" description="Disordered" evidence="5">
    <location>
        <begin position="84"/>
        <end position="109"/>
    </location>
</feature>
<comment type="caution">
    <text evidence="8">The sequence shown here is derived from an EMBL/GenBank/DDBJ whole genome shotgun (WGS) entry which is preliminary data.</text>
</comment>
<evidence type="ECO:0000256" key="5">
    <source>
        <dbReference type="SAM" id="MobiDB-lite"/>
    </source>
</evidence>
<dbReference type="PANTHER" id="PTHR11662:SF450">
    <property type="entry name" value="BLR1003 PROTEIN"/>
    <property type="match status" value="1"/>
</dbReference>
<feature type="transmembrane region" description="Helical" evidence="6">
    <location>
        <begin position="344"/>
        <end position="369"/>
    </location>
</feature>
<dbReference type="Proteomes" id="UP000306628">
    <property type="component" value="Unassembled WGS sequence"/>
</dbReference>
<keyword evidence="9" id="KW-1185">Reference proteome</keyword>
<accession>A0A5S4G403</accession>
<dbReference type="InterPro" id="IPR011701">
    <property type="entry name" value="MFS"/>
</dbReference>
<evidence type="ECO:0000313" key="8">
    <source>
        <dbReference type="EMBL" id="TMR27735.1"/>
    </source>
</evidence>
<proteinExistence type="predicted"/>
<comment type="subcellular location">
    <subcellularLocation>
        <location evidence="1">Cell membrane</location>
        <topology evidence="1">Multi-pass membrane protein</topology>
    </subcellularLocation>
</comment>
<feature type="transmembrane region" description="Helical" evidence="6">
    <location>
        <begin position="423"/>
        <end position="442"/>
    </location>
</feature>
<feature type="transmembrane region" description="Helical" evidence="6">
    <location>
        <begin position="268"/>
        <end position="291"/>
    </location>
</feature>
<feature type="compositionally biased region" description="Low complexity" evidence="5">
    <location>
        <begin position="84"/>
        <end position="94"/>
    </location>
</feature>
<dbReference type="Gene3D" id="1.20.1250.20">
    <property type="entry name" value="MFS general substrate transporter like domains"/>
    <property type="match status" value="2"/>
</dbReference>
<evidence type="ECO:0000256" key="1">
    <source>
        <dbReference type="ARBA" id="ARBA00004651"/>
    </source>
</evidence>
<dbReference type="InterPro" id="IPR050382">
    <property type="entry name" value="MFS_Na/Anion_cotransporter"/>
</dbReference>
<feature type="transmembrane region" description="Helical" evidence="6">
    <location>
        <begin position="174"/>
        <end position="199"/>
    </location>
</feature>